<dbReference type="GO" id="GO:0005525">
    <property type="term" value="F:GTP binding"/>
    <property type="evidence" value="ECO:0007669"/>
    <property type="project" value="UniProtKB-UniRule"/>
</dbReference>
<reference evidence="10 11" key="1">
    <citation type="submission" date="2017-08" db="EMBL/GenBank/DDBJ databases">
        <title>The strain WRN001 was isolated from Binhai saline alkaline soil, Tianjin, China.</title>
        <authorList>
            <person name="Liu D."/>
            <person name="Zhang G."/>
        </authorList>
    </citation>
    <scope>NUCLEOTIDE SEQUENCE [LARGE SCALE GENOMIC DNA]</scope>
    <source>
        <strain evidence="10 11">WN019</strain>
    </source>
</reference>
<feature type="binding site" evidence="8">
    <location>
        <position position="80"/>
    </location>
    <ligand>
        <name>GTP</name>
        <dbReference type="ChEBI" id="CHEBI:37565"/>
    </ligand>
</feature>
<dbReference type="PANTHER" id="PTHR19136">
    <property type="entry name" value="MOLYBDENUM COFACTOR GUANYLYLTRANSFERASE"/>
    <property type="match status" value="1"/>
</dbReference>
<dbReference type="EMBL" id="NSKC01000008">
    <property type="protein sequence ID" value="PAU82905.1"/>
    <property type="molecule type" value="Genomic_DNA"/>
</dbReference>
<evidence type="ECO:0000256" key="5">
    <source>
        <dbReference type="ARBA" id="ARBA00022842"/>
    </source>
</evidence>
<evidence type="ECO:0000256" key="1">
    <source>
        <dbReference type="ARBA" id="ARBA00022490"/>
    </source>
</evidence>
<keyword evidence="1 8" id="KW-0963">Cytoplasm</keyword>
<keyword evidence="6 8" id="KW-0342">GTP-binding</keyword>
<sequence length="250" mass="25844">MTTGASPAGASLTEATLTGAVLAGGRSTRFGDRDKAVAPLAGVPMVRRVADRLVGADDPIPPGADRAAGGDPVVDELVINCRPDQRAAIADALSGLPVPLRWAVDEEPDLGPVAGIRNACRAAAGEYVAVVACDMPFVDPGFLAGLAADAAGREAAIPRLDDRWLQTTQAVYRAEPMAAACDRALARGDRKVLAPIEELDRTVVDDAEIRERTTERTFTNVNTDAELAEAETAIGEALSGSGSGSDDDAQ</sequence>
<evidence type="ECO:0000256" key="2">
    <source>
        <dbReference type="ARBA" id="ARBA00022679"/>
    </source>
</evidence>
<dbReference type="GO" id="GO:0005737">
    <property type="term" value="C:cytoplasm"/>
    <property type="evidence" value="ECO:0007669"/>
    <property type="project" value="UniProtKB-SubCell"/>
</dbReference>
<dbReference type="OrthoDB" id="28434at2157"/>
<dbReference type="PANTHER" id="PTHR19136:SF81">
    <property type="entry name" value="MOLYBDENUM COFACTOR GUANYLYLTRANSFERASE"/>
    <property type="match status" value="1"/>
</dbReference>
<comment type="similarity">
    <text evidence="8">Belongs to the MobA family.</text>
</comment>
<dbReference type="GO" id="GO:0006777">
    <property type="term" value="P:Mo-molybdopterin cofactor biosynthetic process"/>
    <property type="evidence" value="ECO:0007669"/>
    <property type="project" value="UniProtKB-KW"/>
</dbReference>
<dbReference type="InterPro" id="IPR029044">
    <property type="entry name" value="Nucleotide-diphossugar_trans"/>
</dbReference>
<name>A0A2A2FEA2_9EURY</name>
<evidence type="ECO:0000256" key="4">
    <source>
        <dbReference type="ARBA" id="ARBA00022741"/>
    </source>
</evidence>
<keyword evidence="10" id="KW-0548">Nucleotidyltransferase</keyword>
<keyword evidence="11" id="KW-1185">Reference proteome</keyword>
<evidence type="ECO:0000259" key="9">
    <source>
        <dbReference type="Pfam" id="PF12804"/>
    </source>
</evidence>
<feature type="binding site" evidence="8">
    <location>
        <position position="134"/>
    </location>
    <ligand>
        <name>Mg(2+)</name>
        <dbReference type="ChEBI" id="CHEBI:18420"/>
    </ligand>
</feature>
<dbReference type="RefSeq" id="WP_095637517.1">
    <property type="nucleotide sequence ID" value="NZ_NSKC01000008.1"/>
</dbReference>
<dbReference type="InterPro" id="IPR025877">
    <property type="entry name" value="MobA-like_NTP_Trfase"/>
</dbReference>
<comment type="catalytic activity">
    <reaction evidence="8">
        <text>Mo-molybdopterin + GTP + H(+) = Mo-molybdopterin guanine dinucleotide + diphosphate</text>
        <dbReference type="Rhea" id="RHEA:34243"/>
        <dbReference type="ChEBI" id="CHEBI:15378"/>
        <dbReference type="ChEBI" id="CHEBI:33019"/>
        <dbReference type="ChEBI" id="CHEBI:37565"/>
        <dbReference type="ChEBI" id="CHEBI:71302"/>
        <dbReference type="ChEBI" id="CHEBI:71310"/>
        <dbReference type="EC" id="2.7.7.77"/>
    </reaction>
</comment>
<dbReference type="Pfam" id="PF12804">
    <property type="entry name" value="NTP_transf_3"/>
    <property type="match status" value="1"/>
</dbReference>
<evidence type="ECO:0000256" key="6">
    <source>
        <dbReference type="ARBA" id="ARBA00023134"/>
    </source>
</evidence>
<dbReference type="SUPFAM" id="SSF53448">
    <property type="entry name" value="Nucleotide-diphospho-sugar transferases"/>
    <property type="match status" value="1"/>
</dbReference>
<evidence type="ECO:0000313" key="11">
    <source>
        <dbReference type="Proteomes" id="UP000218083"/>
    </source>
</evidence>
<comment type="domain">
    <text evidence="8">The N-terminal domain determines nucleotide recognition and specific binding, while the C-terminal domain determines the specific binding to the target protein.</text>
</comment>
<feature type="binding site" evidence="8">
    <location>
        <position position="134"/>
    </location>
    <ligand>
        <name>GTP</name>
        <dbReference type="ChEBI" id="CHEBI:37565"/>
    </ligand>
</feature>
<evidence type="ECO:0000256" key="7">
    <source>
        <dbReference type="ARBA" id="ARBA00023150"/>
    </source>
</evidence>
<organism evidence="10 11">
    <name type="scientific">Halorubrum salipaludis</name>
    <dbReference type="NCBI Taxonomy" id="2032630"/>
    <lineage>
        <taxon>Archaea</taxon>
        <taxon>Methanobacteriati</taxon>
        <taxon>Methanobacteriota</taxon>
        <taxon>Stenosarchaea group</taxon>
        <taxon>Halobacteria</taxon>
        <taxon>Halobacteriales</taxon>
        <taxon>Haloferacaceae</taxon>
        <taxon>Halorubrum</taxon>
    </lineage>
</organism>
<dbReference type="CDD" id="cd02503">
    <property type="entry name" value="MobA"/>
    <property type="match status" value="1"/>
</dbReference>
<dbReference type="GO" id="GO:0061603">
    <property type="term" value="F:molybdenum cofactor guanylyltransferase activity"/>
    <property type="evidence" value="ECO:0007669"/>
    <property type="project" value="UniProtKB-EC"/>
</dbReference>
<feature type="binding site" evidence="8">
    <location>
        <begin position="22"/>
        <end position="24"/>
    </location>
    <ligand>
        <name>GTP</name>
        <dbReference type="ChEBI" id="CHEBI:37565"/>
    </ligand>
</feature>
<evidence type="ECO:0000256" key="8">
    <source>
        <dbReference type="HAMAP-Rule" id="MF_00316"/>
    </source>
</evidence>
<dbReference type="Gene3D" id="3.90.550.10">
    <property type="entry name" value="Spore Coat Polysaccharide Biosynthesis Protein SpsA, Chain A"/>
    <property type="match status" value="1"/>
</dbReference>
<comment type="subcellular location">
    <subcellularLocation>
        <location evidence="8">Cytoplasm</location>
    </subcellularLocation>
</comment>
<proteinExistence type="inferred from homology"/>
<dbReference type="HAMAP" id="MF_00316">
    <property type="entry name" value="MobA"/>
    <property type="match status" value="1"/>
</dbReference>
<dbReference type="GO" id="GO:0046872">
    <property type="term" value="F:metal ion binding"/>
    <property type="evidence" value="ECO:0007669"/>
    <property type="project" value="UniProtKB-KW"/>
</dbReference>
<dbReference type="Proteomes" id="UP000218083">
    <property type="component" value="Unassembled WGS sequence"/>
</dbReference>
<accession>A0A2A2FEA2</accession>
<comment type="cofactor">
    <cofactor evidence="8">
        <name>Mg(2+)</name>
        <dbReference type="ChEBI" id="CHEBI:18420"/>
    </cofactor>
</comment>
<feature type="binding site" evidence="8">
    <location>
        <position position="35"/>
    </location>
    <ligand>
        <name>GTP</name>
        <dbReference type="ChEBI" id="CHEBI:37565"/>
    </ligand>
</feature>
<comment type="caution">
    <text evidence="10">The sequence shown here is derived from an EMBL/GenBank/DDBJ whole genome shotgun (WGS) entry which is preliminary data.</text>
</comment>
<keyword evidence="7 8" id="KW-0501">Molybdenum cofactor biosynthesis</keyword>
<comment type="function">
    <text evidence="8">Transfers a GMP moiety from GTP to Mo-molybdopterin (Mo-MPT) cofactor (Moco or molybdenum cofactor) to form Mo-molybdopterin guanine dinucleotide (Mo-MGD) cofactor.</text>
</comment>
<dbReference type="AlphaFoldDB" id="A0A2A2FEA2"/>
<keyword evidence="4 8" id="KW-0547">Nucleotide-binding</keyword>
<evidence type="ECO:0000313" key="10">
    <source>
        <dbReference type="EMBL" id="PAU82905.1"/>
    </source>
</evidence>
<keyword evidence="2 8" id="KW-0808">Transferase</keyword>
<feature type="domain" description="MobA-like NTP transferase" evidence="9">
    <location>
        <begin position="19"/>
        <end position="194"/>
    </location>
</feature>
<gene>
    <name evidence="8" type="primary">mobA</name>
    <name evidence="10" type="ORF">CK500_12290</name>
</gene>
<dbReference type="EC" id="2.7.7.77" evidence="8"/>
<dbReference type="InterPro" id="IPR013482">
    <property type="entry name" value="Molybde_CF_guanTrfase"/>
</dbReference>
<keyword evidence="3 8" id="KW-0479">Metal-binding</keyword>
<protein>
    <recommendedName>
        <fullName evidence="8">Probable molybdenum cofactor guanylyltransferase</fullName>
        <shortName evidence="8">MoCo guanylyltransferase</shortName>
        <ecNumber evidence="8">2.7.7.77</ecNumber>
    </recommendedName>
    <alternativeName>
        <fullName evidence="8">GTP:molybdopterin guanylyltransferase</fullName>
    </alternativeName>
    <alternativeName>
        <fullName evidence="8">Mo-MPT guanylyltransferase</fullName>
    </alternativeName>
    <alternativeName>
        <fullName evidence="8">Molybdopterin guanylyltransferase</fullName>
    </alternativeName>
    <alternativeName>
        <fullName evidence="8">Molybdopterin-guanine dinucleotide synthase</fullName>
        <shortName evidence="8">MGD synthase</shortName>
    </alternativeName>
</protein>
<keyword evidence="5 8" id="KW-0460">Magnesium</keyword>
<evidence type="ECO:0000256" key="3">
    <source>
        <dbReference type="ARBA" id="ARBA00022723"/>
    </source>
</evidence>
<comment type="caution">
    <text evidence="8">Lacks conserved residue(s) required for the propagation of feature annotation.</text>
</comment>